<keyword evidence="2" id="KW-0238">DNA-binding</keyword>
<dbReference type="PANTHER" id="PTHR30136:SF35">
    <property type="entry name" value="HTH-TYPE TRANSCRIPTIONAL REGULATOR RV1719"/>
    <property type="match status" value="1"/>
</dbReference>
<dbReference type="Proteomes" id="UP001500731">
    <property type="component" value="Unassembled WGS sequence"/>
</dbReference>
<evidence type="ECO:0000313" key="5">
    <source>
        <dbReference type="EMBL" id="GAA4484021.1"/>
    </source>
</evidence>
<evidence type="ECO:0000256" key="1">
    <source>
        <dbReference type="ARBA" id="ARBA00023015"/>
    </source>
</evidence>
<dbReference type="PANTHER" id="PTHR30136">
    <property type="entry name" value="HELIX-TURN-HELIX TRANSCRIPTIONAL REGULATOR, ICLR FAMILY"/>
    <property type="match status" value="1"/>
</dbReference>
<dbReference type="Gene3D" id="1.10.10.10">
    <property type="entry name" value="Winged helix-like DNA-binding domain superfamily/Winged helix DNA-binding domain"/>
    <property type="match status" value="1"/>
</dbReference>
<dbReference type="Pfam" id="PF01614">
    <property type="entry name" value="IclR_C"/>
    <property type="match status" value="1"/>
</dbReference>
<dbReference type="InterPro" id="IPR036390">
    <property type="entry name" value="WH_DNA-bd_sf"/>
</dbReference>
<dbReference type="SUPFAM" id="SSF55781">
    <property type="entry name" value="GAF domain-like"/>
    <property type="match status" value="1"/>
</dbReference>
<dbReference type="EMBL" id="BAABGP010000010">
    <property type="protein sequence ID" value="GAA4484021.1"/>
    <property type="molecule type" value="Genomic_DNA"/>
</dbReference>
<keyword evidence="6" id="KW-1185">Reference proteome</keyword>
<evidence type="ECO:0000259" key="4">
    <source>
        <dbReference type="PROSITE" id="PS51078"/>
    </source>
</evidence>
<name>A0ABP8PCK5_9MICO</name>
<organism evidence="5 6">
    <name type="scientific">Microbacterium panaciterrae</name>
    <dbReference type="NCBI Taxonomy" id="985759"/>
    <lineage>
        <taxon>Bacteria</taxon>
        <taxon>Bacillati</taxon>
        <taxon>Actinomycetota</taxon>
        <taxon>Actinomycetes</taxon>
        <taxon>Micrococcales</taxon>
        <taxon>Microbacteriaceae</taxon>
        <taxon>Microbacterium</taxon>
    </lineage>
</organism>
<dbReference type="InterPro" id="IPR050707">
    <property type="entry name" value="HTH_MetabolicPath_Reg"/>
</dbReference>
<evidence type="ECO:0000313" key="6">
    <source>
        <dbReference type="Proteomes" id="UP001500731"/>
    </source>
</evidence>
<evidence type="ECO:0000256" key="2">
    <source>
        <dbReference type="ARBA" id="ARBA00023125"/>
    </source>
</evidence>
<dbReference type="InterPro" id="IPR014757">
    <property type="entry name" value="Tscrpt_reg_IclR_C"/>
</dbReference>
<proteinExistence type="predicted"/>
<dbReference type="InterPro" id="IPR029016">
    <property type="entry name" value="GAF-like_dom_sf"/>
</dbReference>
<dbReference type="InterPro" id="IPR005471">
    <property type="entry name" value="Tscrpt_reg_IclR_N"/>
</dbReference>
<reference evidence="6" key="1">
    <citation type="journal article" date="2019" name="Int. J. Syst. Evol. Microbiol.">
        <title>The Global Catalogue of Microorganisms (GCM) 10K type strain sequencing project: providing services to taxonomists for standard genome sequencing and annotation.</title>
        <authorList>
            <consortium name="The Broad Institute Genomics Platform"/>
            <consortium name="The Broad Institute Genome Sequencing Center for Infectious Disease"/>
            <person name="Wu L."/>
            <person name="Ma J."/>
        </authorList>
    </citation>
    <scope>NUCLEOTIDE SEQUENCE [LARGE SCALE GENOMIC DNA]</scope>
    <source>
        <strain evidence="6">JCM 17839</strain>
    </source>
</reference>
<keyword evidence="1" id="KW-0805">Transcription regulation</keyword>
<protein>
    <submittedName>
        <fullName evidence="5">IclR family transcriptional regulator</fullName>
    </submittedName>
</protein>
<keyword evidence="3" id="KW-0804">Transcription</keyword>
<dbReference type="SUPFAM" id="SSF46785">
    <property type="entry name" value="Winged helix' DNA-binding domain"/>
    <property type="match status" value="1"/>
</dbReference>
<accession>A0ABP8PCK5</accession>
<dbReference type="Pfam" id="PF09339">
    <property type="entry name" value="HTH_IclR"/>
    <property type="match status" value="1"/>
</dbReference>
<comment type="caution">
    <text evidence="5">The sequence shown here is derived from an EMBL/GenBank/DDBJ whole genome shotgun (WGS) entry which is preliminary data.</text>
</comment>
<dbReference type="PROSITE" id="PS51078">
    <property type="entry name" value="ICLR_ED"/>
    <property type="match status" value="1"/>
</dbReference>
<evidence type="ECO:0000256" key="3">
    <source>
        <dbReference type="ARBA" id="ARBA00023163"/>
    </source>
</evidence>
<sequence length="256" mass="27347">MGRGFDVLSALAELLPDSPAGATVQDVAHALDRERSQVSRTLSALADQHLVVRGDDHRYRLSWGWYAAAQDLTARRMRTTGLEVLDELASSVGEACFLGILQGDSTLTIVESIPAGSRMIGSWVGRAYPAFCSDAGQAVLWDASDDEVRTVFAQTSFTSPGPNAPRSVEDFLVRLQKARDRGYAIVDQEAEPGLYSVSAPVWDFRGDAAAGIQIVGERRTLQPRTAELAQACVAAAEALSDALGAPDGRPGRHGAH</sequence>
<gene>
    <name evidence="5" type="ORF">GCM10023171_16390</name>
</gene>
<feature type="domain" description="IclR-ED" evidence="4">
    <location>
        <begin position="63"/>
        <end position="245"/>
    </location>
</feature>
<dbReference type="InterPro" id="IPR036388">
    <property type="entry name" value="WH-like_DNA-bd_sf"/>
</dbReference>
<dbReference type="Gene3D" id="3.30.450.40">
    <property type="match status" value="1"/>
</dbReference>